<dbReference type="InterPro" id="IPR034768">
    <property type="entry name" value="4FE4S_WBL"/>
</dbReference>
<feature type="compositionally biased region" description="Basic residues" evidence="1">
    <location>
        <begin position="104"/>
        <end position="120"/>
    </location>
</feature>
<name>A0ABN1UEH0_9ACTN</name>
<dbReference type="EMBL" id="BAAAJE010000006">
    <property type="protein sequence ID" value="GAA1138499.1"/>
    <property type="molecule type" value="Genomic_DNA"/>
</dbReference>
<keyword evidence="4" id="KW-1185">Reference proteome</keyword>
<dbReference type="PROSITE" id="PS51674">
    <property type="entry name" value="4FE4S_WBL"/>
    <property type="match status" value="1"/>
</dbReference>
<dbReference type="RefSeq" id="WP_343907149.1">
    <property type="nucleotide sequence ID" value="NZ_BAAAJE010000006.1"/>
</dbReference>
<organism evidence="3 4">
    <name type="scientific">Nocardioides aquiterrae</name>
    <dbReference type="NCBI Taxonomy" id="203799"/>
    <lineage>
        <taxon>Bacteria</taxon>
        <taxon>Bacillati</taxon>
        <taxon>Actinomycetota</taxon>
        <taxon>Actinomycetes</taxon>
        <taxon>Propionibacteriales</taxon>
        <taxon>Nocardioidaceae</taxon>
        <taxon>Nocardioides</taxon>
    </lineage>
</organism>
<protein>
    <recommendedName>
        <fullName evidence="2">4Fe-4S Wbl-type domain-containing protein</fullName>
    </recommendedName>
</protein>
<comment type="caution">
    <text evidence="3">The sequence shown here is derived from an EMBL/GenBank/DDBJ whole genome shotgun (WGS) entry which is preliminary data.</text>
</comment>
<gene>
    <name evidence="3" type="ORF">GCM10009606_17850</name>
</gene>
<dbReference type="Pfam" id="PF02467">
    <property type="entry name" value="Whib"/>
    <property type="match status" value="1"/>
</dbReference>
<feature type="domain" description="4Fe-4S Wbl-type" evidence="2">
    <location>
        <begin position="44"/>
        <end position="106"/>
    </location>
</feature>
<evidence type="ECO:0000313" key="4">
    <source>
        <dbReference type="Proteomes" id="UP001499979"/>
    </source>
</evidence>
<evidence type="ECO:0000313" key="3">
    <source>
        <dbReference type="EMBL" id="GAA1138499.1"/>
    </source>
</evidence>
<dbReference type="Proteomes" id="UP001499979">
    <property type="component" value="Unassembled WGS sequence"/>
</dbReference>
<sequence length="120" mass="12774">MSIEGVDECTLSTPGEPHRPRAFCTPAEVSTVVLFHVPDFDRPACTKPEHLPLVDAAFDKPGGPAGDLMRKALCTGCPASDACLSEAMTRGEWGMWAGTTGNSRTRHGAPKPIIKRSKVA</sequence>
<proteinExistence type="predicted"/>
<reference evidence="3 4" key="1">
    <citation type="journal article" date="2019" name="Int. J. Syst. Evol. Microbiol.">
        <title>The Global Catalogue of Microorganisms (GCM) 10K type strain sequencing project: providing services to taxonomists for standard genome sequencing and annotation.</title>
        <authorList>
            <consortium name="The Broad Institute Genomics Platform"/>
            <consortium name="The Broad Institute Genome Sequencing Center for Infectious Disease"/>
            <person name="Wu L."/>
            <person name="Ma J."/>
        </authorList>
    </citation>
    <scope>NUCLEOTIDE SEQUENCE [LARGE SCALE GENOMIC DNA]</scope>
    <source>
        <strain evidence="3 4">JCM 11813</strain>
    </source>
</reference>
<evidence type="ECO:0000256" key="1">
    <source>
        <dbReference type="SAM" id="MobiDB-lite"/>
    </source>
</evidence>
<accession>A0ABN1UEH0</accession>
<feature type="region of interest" description="Disordered" evidence="1">
    <location>
        <begin position="95"/>
        <end position="120"/>
    </location>
</feature>
<evidence type="ECO:0000259" key="2">
    <source>
        <dbReference type="PROSITE" id="PS51674"/>
    </source>
</evidence>